<dbReference type="AlphaFoldDB" id="A0A076FCK3"/>
<feature type="transmembrane region" description="Helical" evidence="5">
    <location>
        <begin position="162"/>
        <end position="182"/>
    </location>
</feature>
<feature type="transmembrane region" description="Helical" evidence="5">
    <location>
        <begin position="203"/>
        <end position="236"/>
    </location>
</feature>
<dbReference type="Proteomes" id="UP000028486">
    <property type="component" value="Chromosome"/>
</dbReference>
<reference evidence="7" key="1">
    <citation type="journal article" date="2014" name="Genome Announc.">
        <title>Complete Genome Sequence of Campylobacter iguaniorum Strain 1485ET, Isolated from a Bearded Dragon (Pogona vitticeps).</title>
        <authorList>
            <person name="Gilbert M.J."/>
            <person name="Miller W.G."/>
            <person name="Yee E."/>
            <person name="Kik M."/>
            <person name="Wagenaar J.A."/>
            <person name="Duim B."/>
        </authorList>
    </citation>
    <scope>NUCLEOTIDE SEQUENCE [LARGE SCALE GENOMIC DNA]</scope>
    <source>
        <strain evidence="7">1485E</strain>
    </source>
</reference>
<evidence type="ECO:0000313" key="7">
    <source>
        <dbReference type="Proteomes" id="UP000028486"/>
    </source>
</evidence>
<keyword evidence="2 5" id="KW-0812">Transmembrane</keyword>
<protein>
    <submittedName>
        <fullName evidence="6">Hypothetical membrane protein (EI24 domain)</fullName>
    </submittedName>
</protein>
<name>A0A076FCK3_9BACT</name>
<keyword evidence="7" id="KW-1185">Reference proteome</keyword>
<accession>A0A076FCK3</accession>
<keyword evidence="4 5" id="KW-0472">Membrane</keyword>
<dbReference type="STRING" id="1244531.CIG2463D_1432"/>
<keyword evidence="3 5" id="KW-1133">Transmembrane helix</keyword>
<evidence type="ECO:0000256" key="3">
    <source>
        <dbReference type="ARBA" id="ARBA00022989"/>
    </source>
</evidence>
<evidence type="ECO:0000256" key="2">
    <source>
        <dbReference type="ARBA" id="ARBA00022692"/>
    </source>
</evidence>
<sequence length="244" mass="28209">MINLLRLSINDFFTKKFILLSLLPFFISILLFSTLMIFGGNELFEILKAGAISGDYSFIDESEHGFLVAILSFQAVKFLIVGMFYILSGFFAVMLSIIFAAIIAGFLTPTVTKFVNQKYYKFTLKDDISTLKIIKISLVIFAKFLLILLICLPFLFVPVINLFVINIPFFYLFYKFMLIDIASNTLNSFEFDIMLRSDAGWDFKFACLVFYILALIPLVGIFFQLFFVMFLSHLLFKKSQIYRF</sequence>
<dbReference type="eggNOG" id="ENOG5033RG4">
    <property type="taxonomic scope" value="Bacteria"/>
</dbReference>
<dbReference type="Pfam" id="PF07264">
    <property type="entry name" value="EI24"/>
    <property type="match status" value="1"/>
</dbReference>
<dbReference type="OrthoDB" id="5339118at2"/>
<dbReference type="RefSeq" id="WP_038454780.1">
    <property type="nucleotide sequence ID" value="NZ_CP009043.1"/>
</dbReference>
<comment type="subcellular location">
    <subcellularLocation>
        <location evidence="1">Membrane</location>
        <topology evidence="1">Multi-pass membrane protein</topology>
    </subcellularLocation>
</comment>
<dbReference type="EMBL" id="CP009043">
    <property type="protein sequence ID" value="AII15132.1"/>
    <property type="molecule type" value="Genomic_DNA"/>
</dbReference>
<proteinExistence type="predicted"/>
<dbReference type="InterPro" id="IPR059112">
    <property type="entry name" value="CysZ/EI24"/>
</dbReference>
<gene>
    <name evidence="6" type="ORF">CIG1485E_1299</name>
</gene>
<evidence type="ECO:0000256" key="5">
    <source>
        <dbReference type="SAM" id="Phobius"/>
    </source>
</evidence>
<feature type="transmembrane region" description="Helical" evidence="5">
    <location>
        <begin position="17"/>
        <end position="38"/>
    </location>
</feature>
<feature type="transmembrane region" description="Helical" evidence="5">
    <location>
        <begin position="93"/>
        <end position="115"/>
    </location>
</feature>
<feature type="transmembrane region" description="Helical" evidence="5">
    <location>
        <begin position="136"/>
        <end position="156"/>
    </location>
</feature>
<evidence type="ECO:0000256" key="4">
    <source>
        <dbReference type="ARBA" id="ARBA00023136"/>
    </source>
</evidence>
<dbReference type="KEGG" id="caj:CIG1485E_1299"/>
<dbReference type="HOGENOM" id="CLU_091971_0_0_7"/>
<evidence type="ECO:0000313" key="6">
    <source>
        <dbReference type="EMBL" id="AII15132.1"/>
    </source>
</evidence>
<organism evidence="6 7">
    <name type="scientific">Campylobacter iguaniorum</name>
    <dbReference type="NCBI Taxonomy" id="1244531"/>
    <lineage>
        <taxon>Bacteria</taxon>
        <taxon>Pseudomonadati</taxon>
        <taxon>Campylobacterota</taxon>
        <taxon>Epsilonproteobacteria</taxon>
        <taxon>Campylobacterales</taxon>
        <taxon>Campylobacteraceae</taxon>
        <taxon>Campylobacter</taxon>
    </lineage>
</organism>
<evidence type="ECO:0000256" key="1">
    <source>
        <dbReference type="ARBA" id="ARBA00004141"/>
    </source>
</evidence>